<evidence type="ECO:0000256" key="2">
    <source>
        <dbReference type="SAM" id="Phobius"/>
    </source>
</evidence>
<comment type="caution">
    <text evidence="3">The sequence shown here is derived from an EMBL/GenBank/DDBJ whole genome shotgun (WGS) entry which is preliminary data.</text>
</comment>
<feature type="transmembrane region" description="Helical" evidence="2">
    <location>
        <begin position="85"/>
        <end position="103"/>
    </location>
</feature>
<evidence type="ECO:0000313" key="4">
    <source>
        <dbReference type="Proteomes" id="UP001497382"/>
    </source>
</evidence>
<feature type="non-terminal residue" evidence="3">
    <location>
        <position position="1"/>
    </location>
</feature>
<keyword evidence="2" id="KW-0812">Transmembrane</keyword>
<dbReference type="Proteomes" id="UP001497382">
    <property type="component" value="Unassembled WGS sequence"/>
</dbReference>
<feature type="compositionally biased region" description="Polar residues" evidence="1">
    <location>
        <begin position="263"/>
        <end position="278"/>
    </location>
</feature>
<evidence type="ECO:0000313" key="3">
    <source>
        <dbReference type="EMBL" id="CAL1280828.1"/>
    </source>
</evidence>
<keyword evidence="2" id="KW-1133">Transmembrane helix</keyword>
<feature type="compositionally biased region" description="Low complexity" evidence="1">
    <location>
        <begin position="250"/>
        <end position="262"/>
    </location>
</feature>
<protein>
    <recommendedName>
        <fullName evidence="5">Ycf1</fullName>
    </recommendedName>
</protein>
<evidence type="ECO:0000256" key="1">
    <source>
        <dbReference type="SAM" id="MobiDB-lite"/>
    </source>
</evidence>
<gene>
    <name evidence="3" type="ORF">LARSCL_LOCUS11213</name>
</gene>
<keyword evidence="2" id="KW-0472">Membrane</keyword>
<organism evidence="3 4">
    <name type="scientific">Larinioides sclopetarius</name>
    <dbReference type="NCBI Taxonomy" id="280406"/>
    <lineage>
        <taxon>Eukaryota</taxon>
        <taxon>Metazoa</taxon>
        <taxon>Ecdysozoa</taxon>
        <taxon>Arthropoda</taxon>
        <taxon>Chelicerata</taxon>
        <taxon>Arachnida</taxon>
        <taxon>Araneae</taxon>
        <taxon>Araneomorphae</taxon>
        <taxon>Entelegynae</taxon>
        <taxon>Araneoidea</taxon>
        <taxon>Araneidae</taxon>
        <taxon>Larinioides</taxon>
    </lineage>
</organism>
<dbReference type="AlphaFoldDB" id="A0AAV2AA44"/>
<feature type="region of interest" description="Disordered" evidence="1">
    <location>
        <begin position="229"/>
        <end position="283"/>
    </location>
</feature>
<feature type="transmembrane region" description="Helical" evidence="2">
    <location>
        <begin position="59"/>
        <end position="79"/>
    </location>
</feature>
<accession>A0AAV2AA44</accession>
<keyword evidence="4" id="KW-1185">Reference proteome</keyword>
<dbReference type="EMBL" id="CAXIEN010000136">
    <property type="protein sequence ID" value="CAL1280828.1"/>
    <property type="molecule type" value="Genomic_DNA"/>
</dbReference>
<proteinExistence type="predicted"/>
<sequence>RKTRLRIRIFLDLGSKLDRDSVDRRLKSLFGEYGRNVIQNRSQEEQQIMPASRIGRIHLIYQLIILAILIMFIGCDELLSERKYIYLSIICTFIFAVMILSSYTELQPIQAWISQFSFESLESNEENCKRASTASEHPNFVTQEKTDIERDQTSESCNKPRVYRLRNWRKNGSIENKSIEKSPSIFDASSIVPMEHIREYNFGSYGSKESDLTKRYYFPFRQKRLEEWVDSKESRPHKIRPLKSNHLENTESTTDSSEVSTTKNPDQPVSSISPQSPDLSLPKSYSFPFRRKRLEHWMEIQETQKESLEITSSLPQWETMDYSEYDPEFRMRRSFSGSALNSEELDSEKIEKEKDFSQSVEIAYVANAAGFNVPTSSNTIDKIKAGFKDYFSKRRKDSFKGDIAKGDSKRRPFKSFFQSKENVSLNVAEKKLPKLSSGEYYKF</sequence>
<reference evidence="3 4" key="1">
    <citation type="submission" date="2024-04" db="EMBL/GenBank/DDBJ databases">
        <authorList>
            <person name="Rising A."/>
            <person name="Reimegard J."/>
            <person name="Sonavane S."/>
            <person name="Akerstrom W."/>
            <person name="Nylinder S."/>
            <person name="Hedman E."/>
            <person name="Kallberg Y."/>
        </authorList>
    </citation>
    <scope>NUCLEOTIDE SEQUENCE [LARGE SCALE GENOMIC DNA]</scope>
</reference>
<evidence type="ECO:0008006" key="5">
    <source>
        <dbReference type="Google" id="ProtNLM"/>
    </source>
</evidence>
<name>A0AAV2AA44_9ARAC</name>